<proteinExistence type="predicted"/>
<dbReference type="EMBL" id="JAJTJA010000010">
    <property type="protein sequence ID" value="KAH8693197.1"/>
    <property type="molecule type" value="Genomic_DNA"/>
</dbReference>
<keyword evidence="1" id="KW-0732">Signal</keyword>
<dbReference type="Proteomes" id="UP001201262">
    <property type="component" value="Unassembled WGS sequence"/>
</dbReference>
<organism evidence="2 3">
    <name type="scientific">Talaromyces proteolyticus</name>
    <dbReference type="NCBI Taxonomy" id="1131652"/>
    <lineage>
        <taxon>Eukaryota</taxon>
        <taxon>Fungi</taxon>
        <taxon>Dikarya</taxon>
        <taxon>Ascomycota</taxon>
        <taxon>Pezizomycotina</taxon>
        <taxon>Eurotiomycetes</taxon>
        <taxon>Eurotiomycetidae</taxon>
        <taxon>Eurotiales</taxon>
        <taxon>Trichocomaceae</taxon>
        <taxon>Talaromyces</taxon>
        <taxon>Talaromyces sect. Bacilispori</taxon>
    </lineage>
</organism>
<feature type="signal peptide" evidence="1">
    <location>
        <begin position="1"/>
        <end position="21"/>
    </location>
</feature>
<evidence type="ECO:0000313" key="2">
    <source>
        <dbReference type="EMBL" id="KAH8693197.1"/>
    </source>
</evidence>
<accession>A0AAD4PX74</accession>
<protein>
    <recommendedName>
        <fullName evidence="4">Secreted protein</fullName>
    </recommendedName>
</protein>
<evidence type="ECO:0000313" key="3">
    <source>
        <dbReference type="Proteomes" id="UP001201262"/>
    </source>
</evidence>
<feature type="chain" id="PRO_5042163719" description="Secreted protein" evidence="1">
    <location>
        <begin position="22"/>
        <end position="141"/>
    </location>
</feature>
<sequence length="141" mass="15640">MTNLCWCWCWPWPWPWPWTHHASMRKGPAPAQLGALSSTLALGICPASSLSPFTGGPVLSIHHRTNSLRVHRCPALTIGIAGKENLPWHRHFVHPRSRHRSVTMVPLTMICREQPLSTNSLATACTVHVLSTAPRFTANVA</sequence>
<evidence type="ECO:0000256" key="1">
    <source>
        <dbReference type="SAM" id="SignalP"/>
    </source>
</evidence>
<comment type="caution">
    <text evidence="2">The sequence shown here is derived from an EMBL/GenBank/DDBJ whole genome shotgun (WGS) entry which is preliminary data.</text>
</comment>
<name>A0AAD4PX74_9EURO</name>
<keyword evidence="3" id="KW-1185">Reference proteome</keyword>
<gene>
    <name evidence="2" type="ORF">BGW36DRAFT_36223</name>
</gene>
<dbReference type="GeneID" id="70244639"/>
<reference evidence="2" key="1">
    <citation type="submission" date="2021-12" db="EMBL/GenBank/DDBJ databases">
        <title>Convergent genome expansion in fungi linked to evolution of root-endophyte symbiosis.</title>
        <authorList>
            <consortium name="DOE Joint Genome Institute"/>
            <person name="Ke Y.-H."/>
            <person name="Bonito G."/>
            <person name="Liao H.-L."/>
            <person name="Looney B."/>
            <person name="Rojas-Flechas A."/>
            <person name="Nash J."/>
            <person name="Hameed K."/>
            <person name="Schadt C."/>
            <person name="Martin F."/>
            <person name="Crous P.W."/>
            <person name="Miettinen O."/>
            <person name="Magnuson J.K."/>
            <person name="Labbe J."/>
            <person name="Jacobson D."/>
            <person name="Doktycz M.J."/>
            <person name="Veneault-Fourrey C."/>
            <person name="Kuo A."/>
            <person name="Mondo S."/>
            <person name="Calhoun S."/>
            <person name="Riley R."/>
            <person name="Ohm R."/>
            <person name="LaButti K."/>
            <person name="Andreopoulos B."/>
            <person name="Pangilinan J."/>
            <person name="Nolan M."/>
            <person name="Tritt A."/>
            <person name="Clum A."/>
            <person name="Lipzen A."/>
            <person name="Daum C."/>
            <person name="Barry K."/>
            <person name="Grigoriev I.V."/>
            <person name="Vilgalys R."/>
        </authorList>
    </citation>
    <scope>NUCLEOTIDE SEQUENCE</scope>
    <source>
        <strain evidence="2">PMI_201</strain>
    </source>
</reference>
<dbReference type="AlphaFoldDB" id="A0AAD4PX74"/>
<dbReference type="RefSeq" id="XP_046069070.1">
    <property type="nucleotide sequence ID" value="XM_046214352.1"/>
</dbReference>
<evidence type="ECO:0008006" key="4">
    <source>
        <dbReference type="Google" id="ProtNLM"/>
    </source>
</evidence>